<dbReference type="PROSITE" id="PS50056">
    <property type="entry name" value="TYR_PHOSPHATASE_2"/>
    <property type="match status" value="1"/>
</dbReference>
<evidence type="ECO:0000259" key="5">
    <source>
        <dbReference type="PROSITE" id="PS50054"/>
    </source>
</evidence>
<dbReference type="GO" id="GO:0004725">
    <property type="term" value="F:protein tyrosine phosphatase activity"/>
    <property type="evidence" value="ECO:0007669"/>
    <property type="project" value="UniProtKB-EC"/>
</dbReference>
<dbReference type="InterPro" id="IPR000340">
    <property type="entry name" value="Dual-sp_phosphatase_cat-dom"/>
</dbReference>
<feature type="domain" description="Tyrosine specific protein phosphatases" evidence="6">
    <location>
        <begin position="126"/>
        <end position="161"/>
    </location>
</feature>
<dbReference type="PANTHER" id="PTHR10159">
    <property type="entry name" value="DUAL SPECIFICITY PROTEIN PHOSPHATASE"/>
    <property type="match status" value="1"/>
</dbReference>
<dbReference type="Gene3D" id="3.90.190.10">
    <property type="entry name" value="Protein tyrosine phosphatase superfamily"/>
    <property type="match status" value="1"/>
</dbReference>
<dbReference type="PROSITE" id="PS00383">
    <property type="entry name" value="TYR_PHOSPHATASE_1"/>
    <property type="match status" value="1"/>
</dbReference>
<evidence type="ECO:0000256" key="4">
    <source>
        <dbReference type="ARBA" id="ARBA00022912"/>
    </source>
</evidence>
<evidence type="ECO:0000256" key="1">
    <source>
        <dbReference type="ARBA" id="ARBA00008601"/>
    </source>
</evidence>
<dbReference type="GO" id="GO:0005737">
    <property type="term" value="C:cytoplasm"/>
    <property type="evidence" value="ECO:0007669"/>
    <property type="project" value="TreeGrafter"/>
</dbReference>
<evidence type="ECO:0000256" key="3">
    <source>
        <dbReference type="ARBA" id="ARBA00022801"/>
    </source>
</evidence>
<proteinExistence type="inferred from homology"/>
<comment type="similarity">
    <text evidence="1">Belongs to the protein-tyrosine phosphatase family. Non-receptor class dual specificity subfamily.</text>
</comment>
<evidence type="ECO:0000313" key="8">
    <source>
        <dbReference type="Proteomes" id="UP000254866"/>
    </source>
</evidence>
<keyword evidence="4" id="KW-0904">Protein phosphatase</keyword>
<protein>
    <recommendedName>
        <fullName evidence="2">protein-tyrosine-phosphatase</fullName>
        <ecNumber evidence="2">3.1.3.48</ecNumber>
    </recommendedName>
</protein>
<dbReference type="AlphaFoldDB" id="A0A370TSY8"/>
<sequence length="210" mass="23901">MSWLPPSISEIEPYLFIGNVSSSMNRDILRDNGITAIISLLDGPYAKWNYLENKKLVPEEHHLFVPCLDSSTMDILALMSDICDFIDRQLGNAAPAEPLSSIPLEQHVQEDHANKPVKEPVRAGGVLVHCQLGISRSSTVVIAYLMRKRRSGLDSIFRKLRVWEAVEYQVWKDKEKRIPTEPYQVYLDRRAVRLKEKGLTGNETIQITSL</sequence>
<gene>
    <name evidence="7" type="ORF">BP5553_02953</name>
</gene>
<dbReference type="InterPro" id="IPR020422">
    <property type="entry name" value="TYR_PHOSPHATASE_DUAL_dom"/>
</dbReference>
<dbReference type="GeneID" id="43595802"/>
<dbReference type="PROSITE" id="PS50054">
    <property type="entry name" value="TYR_PHOSPHATASE_DUAL"/>
    <property type="match status" value="1"/>
</dbReference>
<dbReference type="InterPro" id="IPR016130">
    <property type="entry name" value="Tyr_Pase_AS"/>
</dbReference>
<evidence type="ECO:0000259" key="6">
    <source>
        <dbReference type="PROSITE" id="PS50056"/>
    </source>
</evidence>
<dbReference type="EMBL" id="NPIC01000002">
    <property type="protein sequence ID" value="RDL38613.1"/>
    <property type="molecule type" value="Genomic_DNA"/>
</dbReference>
<dbReference type="InterPro" id="IPR029021">
    <property type="entry name" value="Prot-tyrosine_phosphatase-like"/>
</dbReference>
<keyword evidence="3" id="KW-0378">Hydrolase</keyword>
<evidence type="ECO:0000256" key="2">
    <source>
        <dbReference type="ARBA" id="ARBA00013064"/>
    </source>
</evidence>
<dbReference type="InterPro" id="IPR000387">
    <property type="entry name" value="Tyr_Pase_dom"/>
</dbReference>
<dbReference type="SMART" id="SM00195">
    <property type="entry name" value="DSPc"/>
    <property type="match status" value="1"/>
</dbReference>
<evidence type="ECO:0000313" key="7">
    <source>
        <dbReference type="EMBL" id="RDL38613.1"/>
    </source>
</evidence>
<dbReference type="EC" id="3.1.3.48" evidence="2"/>
<accession>A0A370TSY8</accession>
<name>A0A370TSY8_9HELO</name>
<keyword evidence="8" id="KW-1185">Reference proteome</keyword>
<dbReference type="STRING" id="2656787.A0A370TSY8"/>
<feature type="domain" description="Tyrosine-protein phosphatase" evidence="5">
    <location>
        <begin position="7"/>
        <end position="186"/>
    </location>
</feature>
<comment type="caution">
    <text evidence="7">The sequence shown here is derived from an EMBL/GenBank/DDBJ whole genome shotgun (WGS) entry which is preliminary data.</text>
</comment>
<dbReference type="Pfam" id="PF00782">
    <property type="entry name" value="DSPc"/>
    <property type="match status" value="1"/>
</dbReference>
<dbReference type="GO" id="GO:0043409">
    <property type="term" value="P:negative regulation of MAPK cascade"/>
    <property type="evidence" value="ECO:0007669"/>
    <property type="project" value="TreeGrafter"/>
</dbReference>
<dbReference type="CDD" id="cd14498">
    <property type="entry name" value="DSP"/>
    <property type="match status" value="1"/>
</dbReference>
<dbReference type="SUPFAM" id="SSF52799">
    <property type="entry name" value="(Phosphotyrosine protein) phosphatases II"/>
    <property type="match status" value="1"/>
</dbReference>
<dbReference type="RefSeq" id="XP_031871269.1">
    <property type="nucleotide sequence ID" value="XM_032011576.1"/>
</dbReference>
<reference evidence="7 8" key="1">
    <citation type="journal article" date="2018" name="IMA Fungus">
        <title>IMA Genome-F 9: Draft genome sequence of Annulohypoxylon stygium, Aspergillus mulundensis, Berkeleyomyces basicola (syn. Thielaviopsis basicola), Ceratocystis smalleyi, two Cercospora beticola strains, Coleophoma cylindrospora, Fusarium fracticaudum, Phialophora cf. hyalina, and Morchella septimelata.</title>
        <authorList>
            <person name="Wingfield B.D."/>
            <person name="Bills G.F."/>
            <person name="Dong Y."/>
            <person name="Huang W."/>
            <person name="Nel W.J."/>
            <person name="Swalarsk-Parry B.S."/>
            <person name="Vaghefi N."/>
            <person name="Wilken P.M."/>
            <person name="An Z."/>
            <person name="de Beer Z.W."/>
            <person name="De Vos L."/>
            <person name="Chen L."/>
            <person name="Duong T.A."/>
            <person name="Gao Y."/>
            <person name="Hammerbacher A."/>
            <person name="Kikkert J.R."/>
            <person name="Li Y."/>
            <person name="Li H."/>
            <person name="Li K."/>
            <person name="Li Q."/>
            <person name="Liu X."/>
            <person name="Ma X."/>
            <person name="Naidoo K."/>
            <person name="Pethybridge S.J."/>
            <person name="Sun J."/>
            <person name="Steenkamp E.T."/>
            <person name="van der Nest M.A."/>
            <person name="van Wyk S."/>
            <person name="Wingfield M.J."/>
            <person name="Xiong C."/>
            <person name="Yue Q."/>
            <person name="Zhang X."/>
        </authorList>
    </citation>
    <scope>NUCLEOTIDE SEQUENCE [LARGE SCALE GENOMIC DNA]</scope>
    <source>
        <strain evidence="7 8">BP 5553</strain>
    </source>
</reference>
<organism evidence="7 8">
    <name type="scientific">Venustampulla echinocandica</name>
    <dbReference type="NCBI Taxonomy" id="2656787"/>
    <lineage>
        <taxon>Eukaryota</taxon>
        <taxon>Fungi</taxon>
        <taxon>Dikarya</taxon>
        <taxon>Ascomycota</taxon>
        <taxon>Pezizomycotina</taxon>
        <taxon>Leotiomycetes</taxon>
        <taxon>Helotiales</taxon>
        <taxon>Pleuroascaceae</taxon>
        <taxon>Venustampulla</taxon>
    </lineage>
</organism>
<dbReference type="OrthoDB" id="10252009at2759"/>
<dbReference type="PANTHER" id="PTHR10159:SF519">
    <property type="entry name" value="DUAL SPECIFICITY PROTEIN PHOSPHATASE MPK3"/>
    <property type="match status" value="1"/>
</dbReference>
<dbReference type="Proteomes" id="UP000254866">
    <property type="component" value="Unassembled WGS sequence"/>
</dbReference>